<accession>A0A1Y3GFU8</accession>
<keyword evidence="3 6" id="KW-0812">Transmembrane</keyword>
<evidence type="ECO:0000256" key="3">
    <source>
        <dbReference type="ARBA" id="ARBA00022692"/>
    </source>
</evidence>
<keyword evidence="9" id="KW-1185">Reference proteome</keyword>
<sequence length="81" mass="8718">MELLLNLLLLLLLPITAIAVVMAKDLIVAALIFSVYSFIMAIVYVQLNAPDVGIAEAAVGAGATTILFIITIVRTERMEDE</sequence>
<dbReference type="GO" id="GO:0008137">
    <property type="term" value="F:NADH dehydrogenase (ubiquinone) activity"/>
    <property type="evidence" value="ECO:0007669"/>
    <property type="project" value="InterPro"/>
</dbReference>
<proteinExistence type="predicted"/>
<reference evidence="8 9" key="1">
    <citation type="submission" date="2016-12" db="EMBL/GenBank/DDBJ databases">
        <title>Discovery of methanogenic haloarchaea.</title>
        <authorList>
            <person name="Sorokin D.Y."/>
            <person name="Makarova K.S."/>
            <person name="Abbas B."/>
            <person name="Ferrer M."/>
            <person name="Golyshin P.N."/>
        </authorList>
    </citation>
    <scope>NUCLEOTIDE SEQUENCE [LARGE SCALE GENOMIC DNA]</scope>
    <source>
        <strain evidence="8">AMET1</strain>
    </source>
</reference>
<dbReference type="Pfam" id="PF13244">
    <property type="entry name" value="MbhD"/>
    <property type="match status" value="1"/>
</dbReference>
<evidence type="ECO:0000256" key="1">
    <source>
        <dbReference type="ARBA" id="ARBA00004651"/>
    </source>
</evidence>
<dbReference type="AlphaFoldDB" id="A0A1Y3GFU8"/>
<organism evidence="8 9">
    <name type="scientific">Methanonatronarchaeum thermophilum</name>
    <dbReference type="NCBI Taxonomy" id="1927129"/>
    <lineage>
        <taxon>Archaea</taxon>
        <taxon>Methanobacteriati</taxon>
        <taxon>Methanobacteriota</taxon>
        <taxon>Methanonatronarchaeia</taxon>
        <taxon>Methanonatronarchaeales</taxon>
        <taxon>Methanonatronarchaeaceae</taxon>
        <taxon>Methanonatronarchaeum</taxon>
    </lineage>
</organism>
<keyword evidence="5 6" id="KW-0472">Membrane</keyword>
<evidence type="ECO:0000256" key="4">
    <source>
        <dbReference type="ARBA" id="ARBA00022989"/>
    </source>
</evidence>
<comment type="subcellular location">
    <subcellularLocation>
        <location evidence="1">Cell membrane</location>
        <topology evidence="1">Multi-pass membrane protein</topology>
    </subcellularLocation>
</comment>
<keyword evidence="2" id="KW-1003">Cell membrane</keyword>
<evidence type="ECO:0000259" key="7">
    <source>
        <dbReference type="Pfam" id="PF13244"/>
    </source>
</evidence>
<evidence type="ECO:0000256" key="6">
    <source>
        <dbReference type="SAM" id="Phobius"/>
    </source>
</evidence>
<evidence type="ECO:0000313" key="9">
    <source>
        <dbReference type="Proteomes" id="UP000195137"/>
    </source>
</evidence>
<comment type="caution">
    <text evidence="8">The sequence shown here is derived from an EMBL/GenBank/DDBJ whole genome shotgun (WGS) entry which is preliminary data.</text>
</comment>
<dbReference type="InterPro" id="IPR042106">
    <property type="entry name" value="Nuo/plastoQ_OxRdtase_6_NuoJ"/>
</dbReference>
<feature type="transmembrane region" description="Helical" evidence="6">
    <location>
        <begin position="52"/>
        <end position="73"/>
    </location>
</feature>
<dbReference type="InterPro" id="IPR025383">
    <property type="entry name" value="MrpA_C/MbhD"/>
</dbReference>
<dbReference type="GO" id="GO:0005886">
    <property type="term" value="C:plasma membrane"/>
    <property type="evidence" value="ECO:0007669"/>
    <property type="project" value="UniProtKB-SubCell"/>
</dbReference>
<dbReference type="Gene3D" id="1.20.120.1200">
    <property type="entry name" value="NADH-ubiquinone/plastoquinone oxidoreductase chain 6, subunit NuoJ"/>
    <property type="match status" value="1"/>
</dbReference>
<feature type="transmembrane region" description="Helical" evidence="6">
    <location>
        <begin position="27"/>
        <end position="45"/>
    </location>
</feature>
<evidence type="ECO:0000256" key="2">
    <source>
        <dbReference type="ARBA" id="ARBA00022475"/>
    </source>
</evidence>
<evidence type="ECO:0000256" key="5">
    <source>
        <dbReference type="ARBA" id="ARBA00023136"/>
    </source>
</evidence>
<evidence type="ECO:0000313" key="8">
    <source>
        <dbReference type="EMBL" id="OUJ19173.1"/>
    </source>
</evidence>
<feature type="domain" description="MrpA C-terminal/MbhD" evidence="7">
    <location>
        <begin position="11"/>
        <end position="77"/>
    </location>
</feature>
<dbReference type="RefSeq" id="WP_086637204.1">
    <property type="nucleotide sequence ID" value="NZ_MRZU01000003.1"/>
</dbReference>
<gene>
    <name evidence="8" type="ORF">AMET1_0826</name>
</gene>
<keyword evidence="4 6" id="KW-1133">Transmembrane helix</keyword>
<dbReference type="OrthoDB" id="99605at2157"/>
<dbReference type="Proteomes" id="UP000195137">
    <property type="component" value="Unassembled WGS sequence"/>
</dbReference>
<dbReference type="EMBL" id="MRZU01000003">
    <property type="protein sequence ID" value="OUJ19173.1"/>
    <property type="molecule type" value="Genomic_DNA"/>
</dbReference>
<name>A0A1Y3GFU8_9EURY</name>
<protein>
    <submittedName>
        <fullName evidence="8">Putative subunit of the Multisubunit Na+/H+ antiporter</fullName>
    </submittedName>
</protein>